<evidence type="ECO:0000313" key="1">
    <source>
        <dbReference type="EMBL" id="SDC63860.1"/>
    </source>
</evidence>
<dbReference type="Proteomes" id="UP000198757">
    <property type="component" value="Unassembled WGS sequence"/>
</dbReference>
<name>A0A1G6N7P1_NIADE</name>
<dbReference type="EMBL" id="FMZO01000003">
    <property type="protein sequence ID" value="SDC63860.1"/>
    <property type="molecule type" value="Genomic_DNA"/>
</dbReference>
<dbReference type="STRING" id="1285928.SAMN04487894_103185"/>
<organism evidence="1 2">
    <name type="scientific">Niabella drilacis (strain DSM 25811 / CCM 8410 / CCUG 62505 / LMG 26954 / E90)</name>
    <dbReference type="NCBI Taxonomy" id="1285928"/>
    <lineage>
        <taxon>Bacteria</taxon>
        <taxon>Pseudomonadati</taxon>
        <taxon>Bacteroidota</taxon>
        <taxon>Chitinophagia</taxon>
        <taxon>Chitinophagales</taxon>
        <taxon>Chitinophagaceae</taxon>
        <taxon>Niabella</taxon>
    </lineage>
</organism>
<evidence type="ECO:0000313" key="2">
    <source>
        <dbReference type="Proteomes" id="UP000198757"/>
    </source>
</evidence>
<gene>
    <name evidence="1" type="ORF">SAMN04487894_103185</name>
</gene>
<protein>
    <submittedName>
        <fullName evidence="1">Uncharacterized protein</fullName>
    </submittedName>
</protein>
<keyword evidence="2" id="KW-1185">Reference proteome</keyword>
<reference evidence="2" key="1">
    <citation type="submission" date="2016-10" db="EMBL/GenBank/DDBJ databases">
        <authorList>
            <person name="Varghese N."/>
            <person name="Submissions S."/>
        </authorList>
    </citation>
    <scope>NUCLEOTIDE SEQUENCE [LARGE SCALE GENOMIC DNA]</scope>
    <source>
        <strain evidence="2">DSM 25811 / CCM 8410 / LMG 26954 / E90</strain>
    </source>
</reference>
<accession>A0A1G6N7P1</accession>
<proteinExistence type="predicted"/>
<sequence length="65" mass="7628">MGNKISHHNINYYFVDIKIIYYKFYSHFKMACGYVGRSLQQILPAANTPLSRCTIISVYNESLKY</sequence>
<dbReference type="AlphaFoldDB" id="A0A1G6N7P1"/>